<sequence length="178" mass="20533">MYFYCKEQGFSLFELITIIVIIAIIIISLISLPFYHDWMQKHEIRSIHPMIQQHISYARSQALMHRTTVVMCSSESLVQCEKDKWHKGIVIFIDKNKNKQIDRDEHILLKTEKNIKYGTLTWIGSSSSREVLTLQGDTGLPRGSPGSFYYCGHQDTGNNTRYKIGRMATLNSEPTSKC</sequence>
<feature type="domain" description="General secretion pathway GspH" evidence="12">
    <location>
        <begin position="51"/>
        <end position="157"/>
    </location>
</feature>
<evidence type="ECO:0000313" key="14">
    <source>
        <dbReference type="Proteomes" id="UP000490535"/>
    </source>
</evidence>
<keyword evidence="5" id="KW-0997">Cell inner membrane</keyword>
<dbReference type="AlphaFoldDB" id="A0A833PBM0"/>
<keyword evidence="7 11" id="KW-1133">Transmembrane helix</keyword>
<gene>
    <name evidence="13" type="ORF">GAK29_04214</name>
</gene>
<comment type="similarity">
    <text evidence="9">Belongs to the GSP H family.</text>
</comment>
<protein>
    <recommendedName>
        <fullName evidence="2">Type II secretion system protein H</fullName>
    </recommendedName>
    <alternativeName>
        <fullName evidence="10">General secretion pathway protein H</fullName>
    </alternativeName>
</protein>
<evidence type="ECO:0000256" key="1">
    <source>
        <dbReference type="ARBA" id="ARBA00004377"/>
    </source>
</evidence>
<dbReference type="Gene3D" id="3.55.40.10">
    <property type="entry name" value="minor pseudopilin epsh domain"/>
    <property type="match status" value="1"/>
</dbReference>
<dbReference type="EMBL" id="WNDP01000173">
    <property type="protein sequence ID" value="KAF1018512.1"/>
    <property type="molecule type" value="Genomic_DNA"/>
</dbReference>
<keyword evidence="6 11" id="KW-0812">Transmembrane</keyword>
<organism evidence="13 14">
    <name type="scientific">Acinetobacter bereziniae</name>
    <name type="common">Acinetobacter genomosp. 10</name>
    <dbReference type="NCBI Taxonomy" id="106648"/>
    <lineage>
        <taxon>Bacteria</taxon>
        <taxon>Pseudomonadati</taxon>
        <taxon>Pseudomonadota</taxon>
        <taxon>Gammaproteobacteria</taxon>
        <taxon>Moraxellales</taxon>
        <taxon>Moraxellaceae</taxon>
        <taxon>Acinetobacter</taxon>
    </lineage>
</organism>
<evidence type="ECO:0000256" key="8">
    <source>
        <dbReference type="ARBA" id="ARBA00023136"/>
    </source>
</evidence>
<evidence type="ECO:0000256" key="9">
    <source>
        <dbReference type="ARBA" id="ARBA00025772"/>
    </source>
</evidence>
<dbReference type="GO" id="GO:0015628">
    <property type="term" value="P:protein secretion by the type II secretion system"/>
    <property type="evidence" value="ECO:0007669"/>
    <property type="project" value="InterPro"/>
</dbReference>
<evidence type="ECO:0000313" key="13">
    <source>
        <dbReference type="EMBL" id="KAF1018512.1"/>
    </source>
</evidence>
<evidence type="ECO:0000256" key="4">
    <source>
        <dbReference type="ARBA" id="ARBA00022481"/>
    </source>
</evidence>
<proteinExistence type="inferred from homology"/>
<evidence type="ECO:0000256" key="10">
    <source>
        <dbReference type="ARBA" id="ARBA00030775"/>
    </source>
</evidence>
<evidence type="ECO:0000256" key="11">
    <source>
        <dbReference type="SAM" id="Phobius"/>
    </source>
</evidence>
<evidence type="ECO:0000256" key="5">
    <source>
        <dbReference type="ARBA" id="ARBA00022519"/>
    </source>
</evidence>
<evidence type="ECO:0000256" key="2">
    <source>
        <dbReference type="ARBA" id="ARBA00021549"/>
    </source>
</evidence>
<keyword evidence="3" id="KW-1003">Cell membrane</keyword>
<comment type="subcellular location">
    <subcellularLocation>
        <location evidence="1">Cell inner membrane</location>
        <topology evidence="1">Single-pass membrane protein</topology>
    </subcellularLocation>
</comment>
<comment type="caution">
    <text evidence="13">The sequence shown here is derived from an EMBL/GenBank/DDBJ whole genome shotgun (WGS) entry which is preliminary data.</text>
</comment>
<dbReference type="GO" id="GO:0015627">
    <property type="term" value="C:type II protein secretion system complex"/>
    <property type="evidence" value="ECO:0007669"/>
    <property type="project" value="InterPro"/>
</dbReference>
<dbReference type="GO" id="GO:0005886">
    <property type="term" value="C:plasma membrane"/>
    <property type="evidence" value="ECO:0007669"/>
    <property type="project" value="UniProtKB-SubCell"/>
</dbReference>
<keyword evidence="8 11" id="KW-0472">Membrane</keyword>
<dbReference type="Pfam" id="PF12019">
    <property type="entry name" value="GspH"/>
    <property type="match status" value="1"/>
</dbReference>
<dbReference type="InterPro" id="IPR045584">
    <property type="entry name" value="Pilin-like"/>
</dbReference>
<dbReference type="SUPFAM" id="SSF54523">
    <property type="entry name" value="Pili subunits"/>
    <property type="match status" value="1"/>
</dbReference>
<reference evidence="14" key="1">
    <citation type="journal article" date="2020" name="MBio">
        <title>Horizontal gene transfer to a defensive symbiont with a reduced genome amongst a multipartite beetle microbiome.</title>
        <authorList>
            <person name="Waterworth S.C."/>
            <person name="Florez L.V."/>
            <person name="Rees E.R."/>
            <person name="Hertweck C."/>
            <person name="Kaltenpoth M."/>
            <person name="Kwan J.C."/>
        </authorList>
    </citation>
    <scope>NUCLEOTIDE SEQUENCE [LARGE SCALE GENOMIC DNA]</scope>
</reference>
<evidence type="ECO:0000259" key="12">
    <source>
        <dbReference type="Pfam" id="PF12019"/>
    </source>
</evidence>
<feature type="transmembrane region" description="Helical" evidence="11">
    <location>
        <begin position="12"/>
        <end position="35"/>
    </location>
</feature>
<dbReference type="Proteomes" id="UP000490535">
    <property type="component" value="Unassembled WGS sequence"/>
</dbReference>
<evidence type="ECO:0000256" key="6">
    <source>
        <dbReference type="ARBA" id="ARBA00022692"/>
    </source>
</evidence>
<keyword evidence="4" id="KW-0488">Methylation</keyword>
<name>A0A833PBM0_ACIBZ</name>
<evidence type="ECO:0000256" key="7">
    <source>
        <dbReference type="ARBA" id="ARBA00022989"/>
    </source>
</evidence>
<dbReference type="InterPro" id="IPR022346">
    <property type="entry name" value="T2SS_GspH"/>
</dbReference>
<accession>A0A833PBM0</accession>
<evidence type="ECO:0000256" key="3">
    <source>
        <dbReference type="ARBA" id="ARBA00022475"/>
    </source>
</evidence>